<comment type="caution">
    <text evidence="2">The sequence shown here is derived from an EMBL/GenBank/DDBJ whole genome shotgun (WGS) entry which is preliminary data.</text>
</comment>
<sequence>MYTTSIFMFLDMANIVFFIAVIAILISLQIKNKQYTKDFFDYYELNTPQSALNLTQRKLKFTLSDNEYFKNILLGFTINKKILKNSKKIDKNYLYYLFAISTSAGFINDKKISQKYWNYLYKTMINKEDHVN</sequence>
<evidence type="ECO:0000313" key="3">
    <source>
        <dbReference type="Proteomes" id="UP000316851"/>
    </source>
</evidence>
<organism evidence="2 3">
    <name type="scientific">Metamycoplasma neophronis</name>
    <dbReference type="NCBI Taxonomy" id="872983"/>
    <lineage>
        <taxon>Bacteria</taxon>
        <taxon>Bacillati</taxon>
        <taxon>Mycoplasmatota</taxon>
        <taxon>Mycoplasmoidales</taxon>
        <taxon>Metamycoplasmataceae</taxon>
        <taxon>Metamycoplasma</taxon>
    </lineage>
</organism>
<keyword evidence="1" id="KW-0472">Membrane</keyword>
<evidence type="ECO:0000256" key="1">
    <source>
        <dbReference type="SAM" id="Phobius"/>
    </source>
</evidence>
<accession>A0ABY2Z2L8</accession>
<reference evidence="2" key="1">
    <citation type="submission" date="2019-06" db="EMBL/GenBank/DDBJ databases">
        <title>Mycoplasma neophronis type strain whole genome sequence.</title>
        <authorList>
            <person name="Spergser J."/>
        </authorList>
    </citation>
    <scope>NUCLEOTIDE SEQUENCE [LARGE SCALE GENOMIC DNA]</scope>
    <source>
        <strain evidence="2">DSM 24097</strain>
    </source>
</reference>
<evidence type="ECO:0000313" key="2">
    <source>
        <dbReference type="EMBL" id="TPR54361.1"/>
    </source>
</evidence>
<dbReference type="EMBL" id="VHHP01000002">
    <property type="protein sequence ID" value="TPR54361.1"/>
    <property type="molecule type" value="Genomic_DNA"/>
</dbReference>
<proteinExistence type="predicted"/>
<name>A0ABY2Z2L8_9BACT</name>
<protein>
    <submittedName>
        <fullName evidence="2">Uncharacterized protein</fullName>
    </submittedName>
</protein>
<keyword evidence="1" id="KW-1133">Transmembrane helix</keyword>
<keyword evidence="1" id="KW-0812">Transmembrane</keyword>
<dbReference type="RefSeq" id="WP_140914707.1">
    <property type="nucleotide sequence ID" value="NZ_VHHP01000002.1"/>
</dbReference>
<feature type="transmembrane region" description="Helical" evidence="1">
    <location>
        <begin position="6"/>
        <end position="28"/>
    </location>
</feature>
<keyword evidence="3" id="KW-1185">Reference proteome</keyword>
<dbReference type="Proteomes" id="UP000316851">
    <property type="component" value="Unassembled WGS sequence"/>
</dbReference>
<gene>
    <name evidence="2" type="ORF">FJR74_01130</name>
</gene>